<dbReference type="Proteomes" id="UP000003327">
    <property type="component" value="Unassembled WGS sequence"/>
</dbReference>
<gene>
    <name evidence="1" type="ORF">HMPREF0973_00444</name>
</gene>
<proteinExistence type="predicted"/>
<reference evidence="1 2" key="1">
    <citation type="submission" date="2009-09" db="EMBL/GenBank/DDBJ databases">
        <authorList>
            <person name="Weinstock G."/>
            <person name="Sodergren E."/>
            <person name="Clifton S."/>
            <person name="Fulton L."/>
            <person name="Fulton B."/>
            <person name="Courtney L."/>
            <person name="Fronick C."/>
            <person name="Harrison M."/>
            <person name="Strong C."/>
            <person name="Farmer C."/>
            <person name="Delahaunty K."/>
            <person name="Markovic C."/>
            <person name="Hall O."/>
            <person name="Minx P."/>
            <person name="Tomlinson C."/>
            <person name="Mitreva M."/>
            <person name="Nelson J."/>
            <person name="Hou S."/>
            <person name="Wollam A."/>
            <person name="Pepin K.H."/>
            <person name="Johnson M."/>
            <person name="Bhonagiri V."/>
            <person name="Nash W.E."/>
            <person name="Warren W."/>
            <person name="Chinwalla A."/>
            <person name="Mardis E.R."/>
            <person name="Wilson R.K."/>
        </authorList>
    </citation>
    <scope>NUCLEOTIDE SEQUENCE [LARGE SCALE GENOMIC DNA]</scope>
    <source>
        <strain evidence="1 2">F0319</strain>
    </source>
</reference>
<evidence type="ECO:0000313" key="2">
    <source>
        <dbReference type="Proteomes" id="UP000003327"/>
    </source>
</evidence>
<dbReference type="HOGENOM" id="CLU_3187525_0_0_10"/>
<name>C9MLG9_9BACT</name>
<evidence type="ECO:0000313" key="1">
    <source>
        <dbReference type="EMBL" id="EEX19503.1"/>
    </source>
</evidence>
<sequence length="46" mass="4853">MLIVVSTPLSIRRGDGGEALPNWLPLGTPPLGGGWVGLFYSKGGWE</sequence>
<protein>
    <submittedName>
        <fullName evidence="1">Uncharacterized protein</fullName>
    </submittedName>
</protein>
<organism evidence="1 2">
    <name type="scientific">Prevotella veroralis F0319</name>
    <dbReference type="NCBI Taxonomy" id="649761"/>
    <lineage>
        <taxon>Bacteria</taxon>
        <taxon>Pseudomonadati</taxon>
        <taxon>Bacteroidota</taxon>
        <taxon>Bacteroidia</taxon>
        <taxon>Bacteroidales</taxon>
        <taxon>Prevotellaceae</taxon>
        <taxon>Prevotella</taxon>
    </lineage>
</organism>
<dbReference type="EMBL" id="ACVA01000013">
    <property type="protein sequence ID" value="EEX19503.1"/>
    <property type="molecule type" value="Genomic_DNA"/>
</dbReference>
<dbReference type="AlphaFoldDB" id="C9MLG9"/>
<accession>C9MLG9</accession>
<keyword evidence="2" id="KW-1185">Reference proteome</keyword>
<comment type="caution">
    <text evidence="1">The sequence shown here is derived from an EMBL/GenBank/DDBJ whole genome shotgun (WGS) entry which is preliminary data.</text>
</comment>